<name>B8LPT8_PICSI</name>
<evidence type="ECO:0000256" key="1">
    <source>
        <dbReference type="ARBA" id="ARBA00004123"/>
    </source>
</evidence>
<dbReference type="OMA" id="SAFTKHF"/>
<dbReference type="GO" id="GO:0000785">
    <property type="term" value="C:chromatin"/>
    <property type="evidence" value="ECO:0007669"/>
    <property type="project" value="TreeGrafter"/>
</dbReference>
<dbReference type="InterPro" id="IPR035979">
    <property type="entry name" value="RBD_domain_sf"/>
</dbReference>
<dbReference type="CDD" id="cd12330">
    <property type="entry name" value="RRM2_Hrp1p"/>
    <property type="match status" value="1"/>
</dbReference>
<dbReference type="GO" id="GO:0005654">
    <property type="term" value="C:nucleoplasm"/>
    <property type="evidence" value="ECO:0007669"/>
    <property type="project" value="TreeGrafter"/>
</dbReference>
<dbReference type="AlphaFoldDB" id="B8LPT8"/>
<dbReference type="Gene3D" id="3.30.70.330">
    <property type="match status" value="2"/>
</dbReference>
<keyword evidence="2" id="KW-0539">Nucleus</keyword>
<evidence type="ECO:0000313" key="6">
    <source>
        <dbReference type="EMBL" id="ABR17668.1"/>
    </source>
</evidence>
<accession>B8LPT8</accession>
<feature type="compositionally biased region" description="Gly residues" evidence="4">
    <location>
        <begin position="383"/>
        <end position="402"/>
    </location>
</feature>
<sequence length="411" mass="43104">MASSKDQKTQDVASNEDGDSEREENVEEEQKQEKNNDVSSPGKIFIGGLSRSTTSSAFTKHFSKYGELTDSVIMKDRLTGQPRGFGFVTYADPSVIDKVIQDKHILDGKTVEIKRTIPRGNSSKAPKTKKVFVGGIPTSITEDEFKDYFSKFGKVVEHQIMQDRNTGRSRGFGFITFETEQAVEEIISQGRMLELGGKQVEIKKAEPKKPLPDAGPIYGVDSRPPYIPGGVGGFGDSYNGFGGAGYGSNPYRSAGGYGDRPGGFAGYGGPDYGRGYGGYSGGSLGSYTEDASRGYGGRAGSYSEGFGGYGNGMLGGYVVGDGYGAYGESGYGGSLDSRVGGPYSSGSNLDSRVGGPYSSGSNLDSRVGGPYGSGSSLDSRVGGPYGSGGTYGSGRGAYGGSSNGRYHPYAR</sequence>
<feature type="domain" description="RRM" evidence="5">
    <location>
        <begin position="129"/>
        <end position="207"/>
    </location>
</feature>
<dbReference type="Pfam" id="PF00076">
    <property type="entry name" value="RRM_1"/>
    <property type="match status" value="2"/>
</dbReference>
<feature type="domain" description="RRM" evidence="5">
    <location>
        <begin position="42"/>
        <end position="118"/>
    </location>
</feature>
<dbReference type="EMBL" id="EF677872">
    <property type="protein sequence ID" value="ABR17668.1"/>
    <property type="molecule type" value="mRNA"/>
</dbReference>
<comment type="subcellular location">
    <subcellularLocation>
        <location evidence="1">Nucleus</location>
    </subcellularLocation>
</comment>
<feature type="compositionally biased region" description="Acidic residues" evidence="4">
    <location>
        <begin position="14"/>
        <end position="27"/>
    </location>
</feature>
<dbReference type="SMART" id="SM00360">
    <property type="entry name" value="RRM"/>
    <property type="match status" value="2"/>
</dbReference>
<evidence type="ECO:0000256" key="2">
    <source>
        <dbReference type="ARBA" id="ARBA00023242"/>
    </source>
</evidence>
<feature type="region of interest" description="Disordered" evidence="4">
    <location>
        <begin position="341"/>
        <end position="411"/>
    </location>
</feature>
<dbReference type="PANTHER" id="PTHR48033:SF10">
    <property type="entry name" value="RNA-BINDING PROTEIN SQUID"/>
    <property type="match status" value="1"/>
</dbReference>
<dbReference type="FunFam" id="3.30.70.330:FF:000051">
    <property type="entry name" value="Heterogeneous nuclear ribonucleoprotein 1"/>
    <property type="match status" value="1"/>
</dbReference>
<dbReference type="PROSITE" id="PS50102">
    <property type="entry name" value="RRM"/>
    <property type="match status" value="2"/>
</dbReference>
<dbReference type="GO" id="GO:0010468">
    <property type="term" value="P:regulation of gene expression"/>
    <property type="evidence" value="ECO:0007669"/>
    <property type="project" value="TreeGrafter"/>
</dbReference>
<dbReference type="PANTHER" id="PTHR48033">
    <property type="entry name" value="RNA-BINDING (RRM/RBD/RNP MOTIFS) FAMILY PROTEIN"/>
    <property type="match status" value="1"/>
</dbReference>
<dbReference type="GO" id="GO:0003723">
    <property type="term" value="F:RNA binding"/>
    <property type="evidence" value="ECO:0007669"/>
    <property type="project" value="UniProtKB-UniRule"/>
</dbReference>
<protein>
    <recommendedName>
        <fullName evidence="5">RRM domain-containing protein</fullName>
    </recommendedName>
</protein>
<organism evidence="6">
    <name type="scientific">Picea sitchensis</name>
    <name type="common">Sitka spruce</name>
    <name type="synonym">Pinus sitchensis</name>
    <dbReference type="NCBI Taxonomy" id="3332"/>
    <lineage>
        <taxon>Eukaryota</taxon>
        <taxon>Viridiplantae</taxon>
        <taxon>Streptophyta</taxon>
        <taxon>Embryophyta</taxon>
        <taxon>Tracheophyta</taxon>
        <taxon>Spermatophyta</taxon>
        <taxon>Pinopsida</taxon>
        <taxon>Pinidae</taxon>
        <taxon>Conifers I</taxon>
        <taxon>Pinales</taxon>
        <taxon>Pinaceae</taxon>
        <taxon>Picea</taxon>
    </lineage>
</organism>
<feature type="region of interest" description="Disordered" evidence="4">
    <location>
        <begin position="1"/>
        <end position="46"/>
    </location>
</feature>
<reference evidence="6" key="1">
    <citation type="submission" date="2007-06" db="EMBL/GenBank/DDBJ databases">
        <title>Full length cDNA sequences from Sitka Spruce (Picea sitchensis).</title>
        <authorList>
            <person name="Ralph S.G."/>
            <person name="Chun H.E."/>
            <person name="Liao N."/>
            <person name="Ali J."/>
            <person name="Reid K."/>
            <person name="Kolosova N."/>
            <person name="Cooper N."/>
            <person name="Cullis C."/>
            <person name="Jancsik S."/>
            <person name="Moore R."/>
            <person name="Mayo M."/>
            <person name="Wagner S."/>
            <person name="Holt R.A."/>
            <person name="Jones S.J.M."/>
            <person name="Marra M.A."/>
            <person name="Ritland C.E."/>
            <person name="Ritland K."/>
            <person name="Bohlmann J."/>
        </authorList>
    </citation>
    <scope>NUCLEOTIDE SEQUENCE</scope>
    <source>
        <tissue evidence="6">Green portion of the leader tissue</tissue>
    </source>
</reference>
<evidence type="ECO:0000256" key="3">
    <source>
        <dbReference type="PROSITE-ProRule" id="PRU00176"/>
    </source>
</evidence>
<dbReference type="SUPFAM" id="SSF54928">
    <property type="entry name" value="RNA-binding domain, RBD"/>
    <property type="match status" value="2"/>
</dbReference>
<evidence type="ECO:0000259" key="5">
    <source>
        <dbReference type="PROSITE" id="PS50102"/>
    </source>
</evidence>
<keyword evidence="3" id="KW-0694">RNA-binding</keyword>
<dbReference type="InterPro" id="IPR012677">
    <property type="entry name" value="Nucleotide-bd_a/b_plait_sf"/>
</dbReference>
<dbReference type="InterPro" id="IPR000504">
    <property type="entry name" value="RRM_dom"/>
</dbReference>
<proteinExistence type="evidence at transcript level"/>
<evidence type="ECO:0000256" key="4">
    <source>
        <dbReference type="SAM" id="MobiDB-lite"/>
    </source>
</evidence>